<evidence type="ECO:0000256" key="1">
    <source>
        <dbReference type="SAM" id="Phobius"/>
    </source>
</evidence>
<accession>A0ABS4GGV7</accession>
<dbReference type="RefSeq" id="WP_209512337.1">
    <property type="nucleotide sequence ID" value="NZ_JAGGKS010000007.1"/>
</dbReference>
<feature type="transmembrane region" description="Helical" evidence="1">
    <location>
        <begin position="7"/>
        <end position="25"/>
    </location>
</feature>
<keyword evidence="1" id="KW-0812">Transmembrane</keyword>
<evidence type="ECO:0000313" key="2">
    <source>
        <dbReference type="EMBL" id="MBP1926610.1"/>
    </source>
</evidence>
<sequence>MRKIELFAKWLLRISIVVSLVYTIFIKHWVGTAGGSIVLVLTFIIDYINHKFYKIEYTITSTVYLYCIFSLVMGNMWDFYDKIEWWDMLMHILSGIILGNIGNVILNKNAGKLKITKLLMFLFIVGIACIGGVVWEIYEFAIDSLFNLDTQLAKGYGITDTMWDLVMDFLGGVGIGIYYLVTNKK</sequence>
<dbReference type="Pfam" id="PF09997">
    <property type="entry name" value="DUF2238"/>
    <property type="match status" value="1"/>
</dbReference>
<comment type="caution">
    <text evidence="2">The sequence shown here is derived from an EMBL/GenBank/DDBJ whole genome shotgun (WGS) entry which is preliminary data.</text>
</comment>
<protein>
    <submittedName>
        <fullName evidence="2">Membrane protein</fullName>
    </submittedName>
</protein>
<name>A0ABS4GGV7_9FIRM</name>
<keyword evidence="3" id="KW-1185">Reference proteome</keyword>
<evidence type="ECO:0000313" key="3">
    <source>
        <dbReference type="Proteomes" id="UP001519342"/>
    </source>
</evidence>
<keyword evidence="1" id="KW-1133">Transmembrane helix</keyword>
<keyword evidence="1" id="KW-0472">Membrane</keyword>
<dbReference type="Proteomes" id="UP001519342">
    <property type="component" value="Unassembled WGS sequence"/>
</dbReference>
<reference evidence="2 3" key="1">
    <citation type="submission" date="2021-03" db="EMBL/GenBank/DDBJ databases">
        <title>Genomic Encyclopedia of Type Strains, Phase IV (KMG-IV): sequencing the most valuable type-strain genomes for metagenomic binning, comparative biology and taxonomic classification.</title>
        <authorList>
            <person name="Goeker M."/>
        </authorList>
    </citation>
    <scope>NUCLEOTIDE SEQUENCE [LARGE SCALE GENOMIC DNA]</scope>
    <source>
        <strain evidence="2 3">DSM 24004</strain>
    </source>
</reference>
<feature type="transmembrane region" description="Helical" evidence="1">
    <location>
        <begin position="88"/>
        <end position="106"/>
    </location>
</feature>
<organism evidence="2 3">
    <name type="scientific">Sedimentibacter acidaminivorans</name>
    <dbReference type="NCBI Taxonomy" id="913099"/>
    <lineage>
        <taxon>Bacteria</taxon>
        <taxon>Bacillati</taxon>
        <taxon>Bacillota</taxon>
        <taxon>Tissierellia</taxon>
        <taxon>Sedimentibacter</taxon>
    </lineage>
</organism>
<dbReference type="EMBL" id="JAGGKS010000007">
    <property type="protein sequence ID" value="MBP1926610.1"/>
    <property type="molecule type" value="Genomic_DNA"/>
</dbReference>
<proteinExistence type="predicted"/>
<feature type="transmembrane region" description="Helical" evidence="1">
    <location>
        <begin position="162"/>
        <end position="181"/>
    </location>
</feature>
<feature type="transmembrane region" description="Helical" evidence="1">
    <location>
        <begin position="55"/>
        <end position="76"/>
    </location>
</feature>
<gene>
    <name evidence="2" type="ORF">J2Z76_002479</name>
</gene>
<dbReference type="InterPro" id="IPR014509">
    <property type="entry name" value="YjdF-like"/>
</dbReference>
<feature type="transmembrane region" description="Helical" evidence="1">
    <location>
        <begin position="31"/>
        <end position="48"/>
    </location>
</feature>
<feature type="transmembrane region" description="Helical" evidence="1">
    <location>
        <begin position="118"/>
        <end position="138"/>
    </location>
</feature>